<evidence type="ECO:0000256" key="1">
    <source>
        <dbReference type="SAM" id="SignalP"/>
    </source>
</evidence>
<proteinExistence type="predicted"/>
<gene>
    <name evidence="2" type="ORF">AB5J53_31430</name>
</gene>
<accession>A0AB39RM69</accession>
<evidence type="ECO:0008006" key="3">
    <source>
        <dbReference type="Google" id="ProtNLM"/>
    </source>
</evidence>
<evidence type="ECO:0000313" key="2">
    <source>
        <dbReference type="EMBL" id="XDQ55859.1"/>
    </source>
</evidence>
<dbReference type="RefSeq" id="WP_369248990.1">
    <property type="nucleotide sequence ID" value="NZ_CP163443.1"/>
</dbReference>
<name>A0AB39RM69_9ACTN</name>
<reference evidence="2" key="1">
    <citation type="submission" date="2024-07" db="EMBL/GenBank/DDBJ databases">
        <authorList>
            <person name="Yu S.T."/>
        </authorList>
    </citation>
    <scope>NUCLEOTIDE SEQUENCE</scope>
    <source>
        <strain evidence="2">R41</strain>
    </source>
</reference>
<protein>
    <recommendedName>
        <fullName evidence="3">Spore-associated protein A</fullName>
    </recommendedName>
</protein>
<dbReference type="EMBL" id="CP163443">
    <property type="protein sequence ID" value="XDQ55859.1"/>
    <property type="molecule type" value="Genomic_DNA"/>
</dbReference>
<feature type="signal peptide" evidence="1">
    <location>
        <begin position="1"/>
        <end position="19"/>
    </location>
</feature>
<sequence>MTAATLTLIGTSVPGQAVAATDTPPPRAAAINADDLTFASKASKETRSIVAAKPSVAATASTVCGAGYTQIITAERLPSDTTRYATVYVYTNGTTTGDLIYDKPTCGVLWNDTGSAQYMGIRLKDNYTATPHDEDFGTFSTYAGPVRQKKGYCGEVYSYMKKGGKVVIDDLSSVGSCN</sequence>
<organism evidence="2">
    <name type="scientific">Streptomyces sp. R41</name>
    <dbReference type="NCBI Taxonomy" id="3238632"/>
    <lineage>
        <taxon>Bacteria</taxon>
        <taxon>Bacillati</taxon>
        <taxon>Actinomycetota</taxon>
        <taxon>Actinomycetes</taxon>
        <taxon>Kitasatosporales</taxon>
        <taxon>Streptomycetaceae</taxon>
        <taxon>Streptomyces</taxon>
    </lineage>
</organism>
<feature type="chain" id="PRO_5044320036" description="Spore-associated protein A" evidence="1">
    <location>
        <begin position="20"/>
        <end position="178"/>
    </location>
</feature>
<keyword evidence="1" id="KW-0732">Signal</keyword>
<dbReference type="AlphaFoldDB" id="A0AB39RM69"/>